<gene>
    <name evidence="3" type="ORF">JHL15_14300</name>
</gene>
<dbReference type="NCBIfam" id="NF033630">
    <property type="entry name" value="SLATT_6"/>
    <property type="match status" value="1"/>
</dbReference>
<accession>A0ABS1FWX6</accession>
<feature type="transmembrane region" description="Helical" evidence="1">
    <location>
        <begin position="176"/>
        <end position="194"/>
    </location>
</feature>
<feature type="transmembrane region" description="Helical" evidence="1">
    <location>
        <begin position="58"/>
        <end position="75"/>
    </location>
</feature>
<reference evidence="4" key="1">
    <citation type="submission" date="2021-01" db="EMBL/GenBank/DDBJ databases">
        <title>Genome public.</title>
        <authorList>
            <person name="Liu C."/>
            <person name="Sun Q."/>
        </authorList>
    </citation>
    <scope>NUCLEOTIDE SEQUENCE [LARGE SCALE GENOMIC DNA]</scope>
    <source>
        <strain evidence="4">YIM B02567</strain>
    </source>
</reference>
<keyword evidence="1" id="KW-1133">Transmembrane helix</keyword>
<dbReference type="Pfam" id="PF18169">
    <property type="entry name" value="SLATT_6"/>
    <property type="match status" value="1"/>
</dbReference>
<evidence type="ECO:0000313" key="3">
    <source>
        <dbReference type="EMBL" id="MBK1896936.1"/>
    </source>
</evidence>
<feature type="transmembrane region" description="Helical" evidence="1">
    <location>
        <begin position="34"/>
        <end position="52"/>
    </location>
</feature>
<protein>
    <submittedName>
        <fullName evidence="3">SLATT domain-containing protein</fullName>
    </submittedName>
</protein>
<keyword evidence="1" id="KW-0812">Transmembrane</keyword>
<sequence>MQKKEFLKTLAQKGYDIGFGAKKNFSSFDIINKLPSWVGFISLIVGIVQIAYKDIPFNKELSILVIFVGISIMYLETFKNRVENFEKEGVRLTELFNKTRDLYFEAKSDNNFSYSFYDVRYQQILADFYSNTIGKQVFMSQWYAHFKFFYEMQTKWIEEELNLTFFKDKLPGSLKVIFILIIILIIASIIYGYSTNFR</sequence>
<keyword evidence="4" id="KW-1185">Reference proteome</keyword>
<evidence type="ECO:0000313" key="4">
    <source>
        <dbReference type="Proteomes" id="UP000628669"/>
    </source>
</evidence>
<keyword evidence="1" id="KW-0472">Membrane</keyword>
<dbReference type="Proteomes" id="UP000628669">
    <property type="component" value="Unassembled WGS sequence"/>
</dbReference>
<proteinExistence type="predicted"/>
<dbReference type="EMBL" id="JAENHK010000010">
    <property type="protein sequence ID" value="MBK1896936.1"/>
    <property type="molecule type" value="Genomic_DNA"/>
</dbReference>
<dbReference type="InterPro" id="IPR041119">
    <property type="entry name" value="SLATT_6"/>
</dbReference>
<dbReference type="RefSeq" id="WP_200246785.1">
    <property type="nucleotide sequence ID" value="NZ_JAENHK010000010.1"/>
</dbReference>
<name>A0ABS1FWX6_9FLAO</name>
<comment type="caution">
    <text evidence="3">The sequence shown here is derived from an EMBL/GenBank/DDBJ whole genome shotgun (WGS) entry which is preliminary data.</text>
</comment>
<evidence type="ECO:0000259" key="2">
    <source>
        <dbReference type="Pfam" id="PF18169"/>
    </source>
</evidence>
<feature type="domain" description="SMODS and SLOG-associating 2TM effector" evidence="2">
    <location>
        <begin position="1"/>
        <end position="176"/>
    </location>
</feature>
<evidence type="ECO:0000256" key="1">
    <source>
        <dbReference type="SAM" id="Phobius"/>
    </source>
</evidence>
<organism evidence="3 4">
    <name type="scientific">Chryseobacterium paridis</name>
    <dbReference type="NCBI Taxonomy" id="2800328"/>
    <lineage>
        <taxon>Bacteria</taxon>
        <taxon>Pseudomonadati</taxon>
        <taxon>Bacteroidota</taxon>
        <taxon>Flavobacteriia</taxon>
        <taxon>Flavobacteriales</taxon>
        <taxon>Weeksellaceae</taxon>
        <taxon>Chryseobacterium group</taxon>
        <taxon>Chryseobacterium</taxon>
    </lineage>
</organism>